<comment type="caution">
    <text evidence="7">The sequence shown here is derived from an EMBL/GenBank/DDBJ whole genome shotgun (WGS) entry which is preliminary data.</text>
</comment>
<evidence type="ECO:0000256" key="3">
    <source>
        <dbReference type="ARBA" id="ARBA00022842"/>
    </source>
</evidence>
<protein>
    <recommendedName>
        <fullName evidence="9">Holliday junction nuclease RuvC</fullName>
    </recommendedName>
</protein>
<dbReference type="AlphaFoldDB" id="A0AAE4RHF4"/>
<organism evidence="7 8">
    <name type="scientific">Mycobacterium intracellulare</name>
    <dbReference type="NCBI Taxonomy" id="1767"/>
    <lineage>
        <taxon>Bacteria</taxon>
        <taxon>Bacillati</taxon>
        <taxon>Actinomycetota</taxon>
        <taxon>Actinomycetes</taxon>
        <taxon>Mycobacteriales</taxon>
        <taxon>Mycobacteriaceae</taxon>
        <taxon>Mycobacterium</taxon>
        <taxon>Mycobacterium avium complex (MAC)</taxon>
    </lineage>
</organism>
<evidence type="ECO:0000256" key="1">
    <source>
        <dbReference type="ARBA" id="ARBA00009518"/>
    </source>
</evidence>
<name>A0AAE4RHF4_MYCIT</name>
<dbReference type="GO" id="GO:0006310">
    <property type="term" value="P:DNA recombination"/>
    <property type="evidence" value="ECO:0007669"/>
    <property type="project" value="UniProtKB-KW"/>
</dbReference>
<gene>
    <name evidence="7" type="ORF">R4F53_18300</name>
</gene>
<dbReference type="RefSeq" id="WP_317728704.1">
    <property type="nucleotide sequence ID" value="NZ_JAWLLC010000033.1"/>
</dbReference>
<dbReference type="GO" id="GO:0008821">
    <property type="term" value="F:crossover junction DNA endonuclease activity"/>
    <property type="evidence" value="ECO:0007669"/>
    <property type="project" value="InterPro"/>
</dbReference>
<sequence>MAIVCGIDPSLSSAGIAILVDGQPRHLRSVGSPAIPGLAGHYPERSDRIGRQCRQILATIDAWAERTGHDWPELAVIEGQAYGVNLPSTSERSGLWWRLYAALRGRQVPIAVIAPKTRALWATGSGDADKAAVKAAVRGWWPHARDHVRNDDIADAAALALAGALWLGDPMPFPVKPQHHNRLKAAQWPQLEDAAR</sequence>
<dbReference type="Proteomes" id="UP001187143">
    <property type="component" value="Unassembled WGS sequence"/>
</dbReference>
<comment type="similarity">
    <text evidence="1">Belongs to the RuvC family.</text>
</comment>
<keyword evidence="4" id="KW-0238">DNA-binding</keyword>
<keyword evidence="6" id="KW-0234">DNA repair</keyword>
<dbReference type="PRINTS" id="PR00696">
    <property type="entry name" value="RSOLVASERUVC"/>
</dbReference>
<keyword evidence="2" id="KW-0227">DNA damage</keyword>
<dbReference type="InterPro" id="IPR002176">
    <property type="entry name" value="X-over_junc_endoDNase_RuvC"/>
</dbReference>
<dbReference type="GO" id="GO:0003677">
    <property type="term" value="F:DNA binding"/>
    <property type="evidence" value="ECO:0007669"/>
    <property type="project" value="UniProtKB-KW"/>
</dbReference>
<dbReference type="InterPro" id="IPR012337">
    <property type="entry name" value="RNaseH-like_sf"/>
</dbReference>
<keyword evidence="5" id="KW-0233">DNA recombination</keyword>
<dbReference type="SUPFAM" id="SSF53098">
    <property type="entry name" value="Ribonuclease H-like"/>
    <property type="match status" value="1"/>
</dbReference>
<evidence type="ECO:0008006" key="9">
    <source>
        <dbReference type="Google" id="ProtNLM"/>
    </source>
</evidence>
<reference evidence="7" key="1">
    <citation type="submission" date="2023-10" db="EMBL/GenBank/DDBJ databases">
        <title>Characterization and genome sequence of Mycobacterium intracellulare ABSURDO, a novel pathogenic isolate with three colony morphotypes that vary in growth and acid-fastness.</title>
        <authorList>
            <person name="Jude B.A."/>
            <person name="Robinson R.T."/>
        </authorList>
    </citation>
    <scope>NUCLEOTIDE SEQUENCE</scope>
    <source>
        <strain evidence="7">ABSURDO Component B</strain>
    </source>
</reference>
<evidence type="ECO:0000256" key="5">
    <source>
        <dbReference type="ARBA" id="ARBA00023172"/>
    </source>
</evidence>
<evidence type="ECO:0000256" key="2">
    <source>
        <dbReference type="ARBA" id="ARBA00022763"/>
    </source>
</evidence>
<evidence type="ECO:0000313" key="8">
    <source>
        <dbReference type="Proteomes" id="UP001187143"/>
    </source>
</evidence>
<dbReference type="GO" id="GO:0006281">
    <property type="term" value="P:DNA repair"/>
    <property type="evidence" value="ECO:0007669"/>
    <property type="project" value="UniProtKB-KW"/>
</dbReference>
<dbReference type="EMBL" id="JAWLLD010000021">
    <property type="protein sequence ID" value="MDV7014243.1"/>
    <property type="molecule type" value="Genomic_DNA"/>
</dbReference>
<accession>A0AAE4RHF4</accession>
<dbReference type="InterPro" id="IPR036397">
    <property type="entry name" value="RNaseH_sf"/>
</dbReference>
<dbReference type="PROSITE" id="PS01321">
    <property type="entry name" value="RUVC"/>
    <property type="match status" value="1"/>
</dbReference>
<dbReference type="InterPro" id="IPR020563">
    <property type="entry name" value="X-over_junc_endoDNase_Mg_BS"/>
</dbReference>
<evidence type="ECO:0000256" key="4">
    <source>
        <dbReference type="ARBA" id="ARBA00023125"/>
    </source>
</evidence>
<keyword evidence="3" id="KW-0460">Magnesium</keyword>
<proteinExistence type="inferred from homology"/>
<evidence type="ECO:0000256" key="6">
    <source>
        <dbReference type="ARBA" id="ARBA00023204"/>
    </source>
</evidence>
<evidence type="ECO:0000313" key="7">
    <source>
        <dbReference type="EMBL" id="MDV7014243.1"/>
    </source>
</evidence>
<dbReference type="Gene3D" id="3.30.420.10">
    <property type="entry name" value="Ribonuclease H-like superfamily/Ribonuclease H"/>
    <property type="match status" value="1"/>
</dbReference>